<proteinExistence type="predicted"/>
<dbReference type="AlphaFoldDB" id="A0A183EMX0"/>
<name>A0A183EMX0_9BILA</name>
<sequence>MRSRKVLAVRRSRSFEKKQKQRKKLCFEWSALSVSIVSSSRSNDASISSWVDRRKPADRSVPHLFIGLFSCLPPLHHGGPTAPNKWHIFTHI</sequence>
<dbReference type="WBParaSite" id="GPUH_0002233801-mRNA-1">
    <property type="protein sequence ID" value="GPUH_0002233801-mRNA-1"/>
    <property type="gene ID" value="GPUH_0002233801"/>
</dbReference>
<organism evidence="3">
    <name type="scientific">Gongylonema pulchrum</name>
    <dbReference type="NCBI Taxonomy" id="637853"/>
    <lineage>
        <taxon>Eukaryota</taxon>
        <taxon>Metazoa</taxon>
        <taxon>Ecdysozoa</taxon>
        <taxon>Nematoda</taxon>
        <taxon>Chromadorea</taxon>
        <taxon>Rhabditida</taxon>
        <taxon>Spirurina</taxon>
        <taxon>Spiruromorpha</taxon>
        <taxon>Spiruroidea</taxon>
        <taxon>Gongylonematidae</taxon>
        <taxon>Gongylonema</taxon>
    </lineage>
</organism>
<accession>A0A183EMX0</accession>
<protein>
    <submittedName>
        <fullName evidence="3">Ovule protein</fullName>
    </submittedName>
</protein>
<gene>
    <name evidence="1" type="ORF">GPUH_LOCUS22311</name>
</gene>
<reference evidence="1 2" key="2">
    <citation type="submission" date="2018-11" db="EMBL/GenBank/DDBJ databases">
        <authorList>
            <consortium name="Pathogen Informatics"/>
        </authorList>
    </citation>
    <scope>NUCLEOTIDE SEQUENCE [LARGE SCALE GENOMIC DNA]</scope>
</reference>
<dbReference type="Proteomes" id="UP000271098">
    <property type="component" value="Unassembled WGS sequence"/>
</dbReference>
<dbReference type="EMBL" id="UYRT01094765">
    <property type="protein sequence ID" value="VDN39813.1"/>
    <property type="molecule type" value="Genomic_DNA"/>
</dbReference>
<evidence type="ECO:0000313" key="2">
    <source>
        <dbReference type="Proteomes" id="UP000271098"/>
    </source>
</evidence>
<evidence type="ECO:0000313" key="3">
    <source>
        <dbReference type="WBParaSite" id="GPUH_0002233801-mRNA-1"/>
    </source>
</evidence>
<evidence type="ECO:0000313" key="1">
    <source>
        <dbReference type="EMBL" id="VDN39813.1"/>
    </source>
</evidence>
<reference evidence="3" key="1">
    <citation type="submission" date="2016-06" db="UniProtKB">
        <authorList>
            <consortium name="WormBaseParasite"/>
        </authorList>
    </citation>
    <scope>IDENTIFICATION</scope>
</reference>
<keyword evidence="2" id="KW-1185">Reference proteome</keyword>